<dbReference type="EMBL" id="WSZM01000020">
    <property type="protein sequence ID" value="KAF4046272.1"/>
    <property type="molecule type" value="Genomic_DNA"/>
</dbReference>
<dbReference type="EMBL" id="JAACNO010002635">
    <property type="protein sequence ID" value="KAF4132011.1"/>
    <property type="molecule type" value="Genomic_DNA"/>
</dbReference>
<dbReference type="Proteomes" id="UP000704712">
    <property type="component" value="Unassembled WGS sequence"/>
</dbReference>
<dbReference type="AlphaFoldDB" id="A0A833SDA8"/>
<keyword evidence="4" id="KW-1185">Reference proteome</keyword>
<comment type="caution">
    <text evidence="2">The sequence shown here is derived from an EMBL/GenBank/DDBJ whole genome shotgun (WGS) entry which is preliminary data.</text>
</comment>
<feature type="compositionally biased region" description="Gly residues" evidence="1">
    <location>
        <begin position="8"/>
        <end position="21"/>
    </location>
</feature>
<feature type="region of interest" description="Disordered" evidence="1">
    <location>
        <begin position="1"/>
        <end position="21"/>
    </location>
</feature>
<sequence length="71" mass="7327">MASPKVQMGGGGGNGKGTESGGVVGAFVPVAVTVASTEVANETGRSFQKPRLDSLRCVVVQRVSFQRLPEH</sequence>
<evidence type="ECO:0000256" key="1">
    <source>
        <dbReference type="SAM" id="MobiDB-lite"/>
    </source>
</evidence>
<name>A0A833SDA8_PHYIN</name>
<accession>A0A833SDA8</accession>
<dbReference type="Proteomes" id="UP000602510">
    <property type="component" value="Unassembled WGS sequence"/>
</dbReference>
<organism evidence="2 4">
    <name type="scientific">Phytophthora infestans</name>
    <name type="common">Potato late blight agent</name>
    <name type="synonym">Botrytis infestans</name>
    <dbReference type="NCBI Taxonomy" id="4787"/>
    <lineage>
        <taxon>Eukaryota</taxon>
        <taxon>Sar</taxon>
        <taxon>Stramenopiles</taxon>
        <taxon>Oomycota</taxon>
        <taxon>Peronosporomycetes</taxon>
        <taxon>Peronosporales</taxon>
        <taxon>Peronosporaceae</taxon>
        <taxon>Phytophthora</taxon>
    </lineage>
</organism>
<evidence type="ECO:0000313" key="2">
    <source>
        <dbReference type="EMBL" id="KAF4046272.1"/>
    </source>
</evidence>
<evidence type="ECO:0000313" key="4">
    <source>
        <dbReference type="Proteomes" id="UP000602510"/>
    </source>
</evidence>
<proteinExistence type="predicted"/>
<reference evidence="2" key="1">
    <citation type="submission" date="2020-04" db="EMBL/GenBank/DDBJ databases">
        <title>Hybrid Assembly of Korean Phytophthora infestans isolates.</title>
        <authorList>
            <person name="Prokchorchik M."/>
            <person name="Lee Y."/>
            <person name="Seo J."/>
            <person name="Cho J.-H."/>
            <person name="Park Y.-E."/>
            <person name="Jang D.-C."/>
            <person name="Im J.-S."/>
            <person name="Choi J.-G."/>
            <person name="Park H.-J."/>
            <person name="Lee G.-B."/>
            <person name="Lee Y.-G."/>
            <person name="Hong S.-Y."/>
            <person name="Cho K."/>
            <person name="Sohn K.H."/>
        </authorList>
    </citation>
    <scope>NUCLEOTIDE SEQUENCE</scope>
    <source>
        <strain evidence="2">KR_1_A1</strain>
        <strain evidence="3">KR_2_A2</strain>
    </source>
</reference>
<evidence type="ECO:0000313" key="3">
    <source>
        <dbReference type="EMBL" id="KAF4132011.1"/>
    </source>
</evidence>
<gene>
    <name evidence="2" type="ORF">GN244_ATG01289</name>
    <name evidence="3" type="ORF">GN958_ATG18794</name>
</gene>
<protein>
    <submittedName>
        <fullName evidence="2">Uncharacterized protein</fullName>
    </submittedName>
</protein>